<keyword evidence="3" id="KW-1185">Reference proteome</keyword>
<gene>
    <name evidence="2" type="ORF">GCM10023187_53500</name>
</gene>
<reference evidence="3" key="1">
    <citation type="journal article" date="2019" name="Int. J. Syst. Evol. Microbiol.">
        <title>The Global Catalogue of Microorganisms (GCM) 10K type strain sequencing project: providing services to taxonomists for standard genome sequencing and annotation.</title>
        <authorList>
            <consortium name="The Broad Institute Genomics Platform"/>
            <consortium name="The Broad Institute Genome Sequencing Center for Infectious Disease"/>
            <person name="Wu L."/>
            <person name="Ma J."/>
        </authorList>
    </citation>
    <scope>NUCLEOTIDE SEQUENCE [LARGE SCALE GENOMIC DNA]</scope>
    <source>
        <strain evidence="3">JCM 17925</strain>
    </source>
</reference>
<proteinExistence type="predicted"/>
<dbReference type="Gene3D" id="3.90.320.10">
    <property type="match status" value="1"/>
</dbReference>
<feature type="domain" description="Putative exodeoxyribonuclease 8 PDDEXK-like" evidence="1">
    <location>
        <begin position="59"/>
        <end position="190"/>
    </location>
</feature>
<dbReference type="InterPro" id="IPR011604">
    <property type="entry name" value="PDDEXK-like_dom_sf"/>
</dbReference>
<accession>A0ABP8KZK0</accession>
<name>A0ABP8KZK0_9BACT</name>
<dbReference type="RefSeq" id="WP_345271133.1">
    <property type="nucleotide sequence ID" value="NZ_BAABHB010000018.1"/>
</dbReference>
<evidence type="ECO:0000313" key="2">
    <source>
        <dbReference type="EMBL" id="GAA4419312.1"/>
    </source>
</evidence>
<evidence type="ECO:0000259" key="1">
    <source>
        <dbReference type="Pfam" id="PF12684"/>
    </source>
</evidence>
<sequence>MDYRSLPRYANSDLTEYRNQLFSTKTEKPNQAAQVFGTLFHALLLEGREPQAIPQAIRKQLYAMRDAVRQNRFASKVLEAGQVEQAWLWDDPQTGLPCKCQTDIWVEATELIVDVKTTSARTYGEFLNTCDLYAYDRQAAFYLDGLPKASRFVLLGVQKKAPYEVFYFEVSAHRDCIAGGRKKYQTLLRGIQRSGFIPSSWKVQLVS</sequence>
<organism evidence="2 3">
    <name type="scientific">Nibrella viscosa</name>
    <dbReference type="NCBI Taxonomy" id="1084524"/>
    <lineage>
        <taxon>Bacteria</taxon>
        <taxon>Pseudomonadati</taxon>
        <taxon>Bacteroidota</taxon>
        <taxon>Cytophagia</taxon>
        <taxon>Cytophagales</taxon>
        <taxon>Spirosomataceae</taxon>
        <taxon>Nibrella</taxon>
    </lineage>
</organism>
<comment type="caution">
    <text evidence="2">The sequence shown here is derived from an EMBL/GenBank/DDBJ whole genome shotgun (WGS) entry which is preliminary data.</text>
</comment>
<dbReference type="Pfam" id="PF12684">
    <property type="entry name" value="DUF3799"/>
    <property type="match status" value="1"/>
</dbReference>
<dbReference type="EMBL" id="BAABHB010000018">
    <property type="protein sequence ID" value="GAA4419312.1"/>
    <property type="molecule type" value="Genomic_DNA"/>
</dbReference>
<dbReference type="InterPro" id="IPR024432">
    <property type="entry name" value="Put_RecE_PDDEXK-like_dom"/>
</dbReference>
<protein>
    <recommendedName>
        <fullName evidence="1">Putative exodeoxyribonuclease 8 PDDEXK-like domain-containing protein</fullName>
    </recommendedName>
</protein>
<dbReference type="Proteomes" id="UP001500936">
    <property type="component" value="Unassembled WGS sequence"/>
</dbReference>
<evidence type="ECO:0000313" key="3">
    <source>
        <dbReference type="Proteomes" id="UP001500936"/>
    </source>
</evidence>